<dbReference type="InterPro" id="IPR023393">
    <property type="entry name" value="START-like_dom_sf"/>
</dbReference>
<evidence type="ECO:0000256" key="1">
    <source>
        <dbReference type="ARBA" id="ARBA00008918"/>
    </source>
</evidence>
<dbReference type="InterPro" id="IPR044996">
    <property type="entry name" value="COQ10-like"/>
</dbReference>
<dbReference type="Proteomes" id="UP001595892">
    <property type="component" value="Unassembled WGS sequence"/>
</dbReference>
<evidence type="ECO:0000313" key="4">
    <source>
        <dbReference type="EMBL" id="MFC4727593.1"/>
    </source>
</evidence>
<evidence type="ECO:0000256" key="2">
    <source>
        <dbReference type="ARBA" id="ARBA00022649"/>
    </source>
</evidence>
<dbReference type="PANTHER" id="PTHR12901">
    <property type="entry name" value="SPERM PROTEIN HOMOLOG"/>
    <property type="match status" value="1"/>
</dbReference>
<dbReference type="PANTHER" id="PTHR12901:SF10">
    <property type="entry name" value="COENZYME Q-BINDING PROTEIN COQ10, MITOCHONDRIAL"/>
    <property type="match status" value="1"/>
</dbReference>
<keyword evidence="5" id="KW-1185">Reference proteome</keyword>
<reference evidence="5" key="1">
    <citation type="journal article" date="2019" name="Int. J. Syst. Evol. Microbiol.">
        <title>The Global Catalogue of Microorganisms (GCM) 10K type strain sequencing project: providing services to taxonomists for standard genome sequencing and annotation.</title>
        <authorList>
            <consortium name="The Broad Institute Genomics Platform"/>
            <consortium name="The Broad Institute Genome Sequencing Center for Infectious Disease"/>
            <person name="Wu L."/>
            <person name="Ma J."/>
        </authorList>
    </citation>
    <scope>NUCLEOTIDE SEQUENCE [LARGE SCALE GENOMIC DNA]</scope>
    <source>
        <strain evidence="5">CGMCC 1.13574</strain>
    </source>
</reference>
<dbReference type="Gene3D" id="3.30.530.20">
    <property type="match status" value="1"/>
</dbReference>
<dbReference type="EMBL" id="JBHSGG010000014">
    <property type="protein sequence ID" value="MFC4727593.1"/>
    <property type="molecule type" value="Genomic_DNA"/>
</dbReference>
<keyword evidence="2" id="KW-1277">Toxin-antitoxin system</keyword>
<proteinExistence type="inferred from homology"/>
<accession>A0ABV9NM07</accession>
<dbReference type="Pfam" id="PF03364">
    <property type="entry name" value="Polyketide_cyc"/>
    <property type="match status" value="1"/>
</dbReference>
<evidence type="ECO:0000259" key="3">
    <source>
        <dbReference type="Pfam" id="PF03364"/>
    </source>
</evidence>
<dbReference type="CDD" id="cd07813">
    <property type="entry name" value="COQ10p_like"/>
    <property type="match status" value="1"/>
</dbReference>
<organism evidence="4 5">
    <name type="scientific">Coralloluteibacterium thermophilum</name>
    <dbReference type="NCBI Taxonomy" id="2707049"/>
    <lineage>
        <taxon>Bacteria</taxon>
        <taxon>Pseudomonadati</taxon>
        <taxon>Pseudomonadota</taxon>
        <taxon>Gammaproteobacteria</taxon>
        <taxon>Lysobacterales</taxon>
        <taxon>Lysobacteraceae</taxon>
        <taxon>Coralloluteibacterium</taxon>
    </lineage>
</organism>
<dbReference type="RefSeq" id="WP_377003600.1">
    <property type="nucleotide sequence ID" value="NZ_JBHSGG010000014.1"/>
</dbReference>
<protein>
    <submittedName>
        <fullName evidence="4">Type II toxin-antitoxin system RatA family toxin</fullName>
    </submittedName>
</protein>
<comment type="caution">
    <text evidence="4">The sequence shown here is derived from an EMBL/GenBank/DDBJ whole genome shotgun (WGS) entry which is preliminary data.</text>
</comment>
<dbReference type="SUPFAM" id="SSF55961">
    <property type="entry name" value="Bet v1-like"/>
    <property type="match status" value="1"/>
</dbReference>
<evidence type="ECO:0000313" key="5">
    <source>
        <dbReference type="Proteomes" id="UP001595892"/>
    </source>
</evidence>
<dbReference type="InterPro" id="IPR005031">
    <property type="entry name" value="COQ10_START"/>
</dbReference>
<feature type="domain" description="Coenzyme Q-binding protein COQ10 START" evidence="3">
    <location>
        <begin position="10"/>
        <end position="135"/>
    </location>
</feature>
<sequence length="142" mass="15957">MTHVHRHALVRHSAERMYALVNDVAAYPARFAWCESADILEQSPEHMVARLGVRLGALRTAFTTRNTLSEPLRIRLELVDGPFRSLTGLWEFHALDEDACKVSLTMDFEASNRLIGSALSLGFKTLADRMVDDFRRAADAEA</sequence>
<gene>
    <name evidence="4" type="ORF">ACFO3Q_05360</name>
</gene>
<name>A0ABV9NM07_9GAMM</name>
<comment type="similarity">
    <text evidence="1">Belongs to the ribosome association toxin RatA family.</text>
</comment>